<dbReference type="InterPro" id="IPR036704">
    <property type="entry name" value="RraA/RraA-like_sf"/>
</dbReference>
<dbReference type="AlphaFoldDB" id="A0A420E6K0"/>
<comment type="caution">
    <text evidence="4">The sequence shown here is derived from an EMBL/GenBank/DDBJ whole genome shotgun (WGS) entry which is preliminary data.</text>
</comment>
<sequence>MEYNTSELCDLYAETIDVVEPMFANFGGRSSFGGIVHTIKCFETSGLIMETVQEPGAGKVLLIDGGGSLRRALVDISIAEAAAENEWEGIVVYGCIRDVDAIDELELGIQALASIPVGADPDNMQGELNVPVNFGGVSFLPEDHLYADSTGMILSPEPLDIE</sequence>
<keyword evidence="1 2" id="KW-0963">Cytoplasm</keyword>
<evidence type="ECO:0000313" key="5">
    <source>
        <dbReference type="Proteomes" id="UP000286482"/>
    </source>
</evidence>
<evidence type="ECO:0000313" key="4">
    <source>
        <dbReference type="EMBL" id="RKF13125.1"/>
    </source>
</evidence>
<keyword evidence="3" id="KW-0479">Metal-binding</keyword>
<accession>A0A420E6K0</accession>
<dbReference type="PANTHER" id="PTHR33254">
    <property type="entry name" value="4-HYDROXY-4-METHYL-2-OXOGLUTARATE ALDOLASE 3-RELATED"/>
    <property type="match status" value="1"/>
</dbReference>
<gene>
    <name evidence="2 4" type="primary">rraA</name>
    <name evidence="4" type="ORF">DBZ36_18840</name>
</gene>
<comment type="cofactor">
    <cofactor evidence="3">
        <name>Mg(2+)</name>
        <dbReference type="ChEBI" id="CHEBI:18420"/>
    </cofactor>
</comment>
<name>A0A420E6K0_9ALTE</name>
<dbReference type="NCBIfam" id="TIGR01935">
    <property type="entry name" value="NOT-MenG"/>
    <property type="match status" value="1"/>
</dbReference>
<dbReference type="NCBIfam" id="TIGR02998">
    <property type="entry name" value="RraA_entero"/>
    <property type="match status" value="1"/>
</dbReference>
<dbReference type="InterPro" id="IPR010203">
    <property type="entry name" value="RraA"/>
</dbReference>
<dbReference type="SUPFAM" id="SSF89562">
    <property type="entry name" value="RraA-like"/>
    <property type="match status" value="1"/>
</dbReference>
<dbReference type="InterPro" id="IPR014339">
    <property type="entry name" value="RraA_gpbac"/>
</dbReference>
<dbReference type="NCBIfam" id="NF006875">
    <property type="entry name" value="PRK09372.1"/>
    <property type="match status" value="1"/>
</dbReference>
<evidence type="ECO:0000256" key="3">
    <source>
        <dbReference type="PIRSR" id="PIRSR605493-1"/>
    </source>
</evidence>
<dbReference type="Gene3D" id="3.50.30.40">
    <property type="entry name" value="Ribonuclease E inhibitor RraA/RraA-like"/>
    <property type="match status" value="1"/>
</dbReference>
<comment type="subunit">
    <text evidence="2">Homotrimer. Binds to both RNA-binding sites in the C-terminal region of Rne and to RhlB.</text>
</comment>
<dbReference type="PANTHER" id="PTHR33254:SF29">
    <property type="entry name" value="REGULATOR OF RIBONUCLEASE ACTIVITY A"/>
    <property type="match status" value="1"/>
</dbReference>
<feature type="binding site" evidence="3">
    <location>
        <position position="98"/>
    </location>
    <ligand>
        <name>Mg(2+)</name>
        <dbReference type="ChEBI" id="CHEBI:18420"/>
    </ligand>
</feature>
<dbReference type="CDD" id="cd16841">
    <property type="entry name" value="RraA_family"/>
    <property type="match status" value="1"/>
</dbReference>
<organism evidence="4 5">
    <name type="scientific">Alginatibacterium sediminis</name>
    <dbReference type="NCBI Taxonomy" id="2164068"/>
    <lineage>
        <taxon>Bacteria</taxon>
        <taxon>Pseudomonadati</taxon>
        <taxon>Pseudomonadota</taxon>
        <taxon>Gammaproteobacteria</taxon>
        <taxon>Alteromonadales</taxon>
        <taxon>Alteromonadaceae</taxon>
        <taxon>Alginatibacterium</taxon>
    </lineage>
</organism>
<protein>
    <recommendedName>
        <fullName evidence="2">Regulator of ribonuclease activity A</fullName>
    </recommendedName>
</protein>
<keyword evidence="5" id="KW-1185">Reference proteome</keyword>
<dbReference type="GO" id="GO:0005737">
    <property type="term" value="C:cytoplasm"/>
    <property type="evidence" value="ECO:0007669"/>
    <property type="project" value="UniProtKB-SubCell"/>
</dbReference>
<proteinExistence type="inferred from homology"/>
<evidence type="ECO:0000256" key="1">
    <source>
        <dbReference type="ARBA" id="ARBA00022490"/>
    </source>
</evidence>
<dbReference type="GO" id="GO:0051252">
    <property type="term" value="P:regulation of RNA metabolic process"/>
    <property type="evidence" value="ECO:0007669"/>
    <property type="project" value="InterPro"/>
</dbReference>
<dbReference type="InterPro" id="IPR005493">
    <property type="entry name" value="RraA/RraA-like"/>
</dbReference>
<dbReference type="Proteomes" id="UP000286482">
    <property type="component" value="Unassembled WGS sequence"/>
</dbReference>
<dbReference type="Pfam" id="PF03737">
    <property type="entry name" value="RraA-like"/>
    <property type="match status" value="1"/>
</dbReference>
<dbReference type="RefSeq" id="WP_120356538.1">
    <property type="nucleotide sequence ID" value="NZ_RAQO01000012.1"/>
</dbReference>
<dbReference type="GO" id="GO:0060698">
    <property type="term" value="F:endoribonuclease inhibitor activity"/>
    <property type="evidence" value="ECO:0007669"/>
    <property type="project" value="UniProtKB-UniRule"/>
</dbReference>
<dbReference type="EMBL" id="RAQO01000012">
    <property type="protein sequence ID" value="RKF13125.1"/>
    <property type="molecule type" value="Genomic_DNA"/>
</dbReference>
<dbReference type="GO" id="GO:0019899">
    <property type="term" value="F:enzyme binding"/>
    <property type="evidence" value="ECO:0007669"/>
    <property type="project" value="UniProtKB-UniRule"/>
</dbReference>
<dbReference type="OrthoDB" id="943692at2"/>
<feature type="binding site" evidence="3">
    <location>
        <position position="97"/>
    </location>
    <ligand>
        <name>substrate</name>
    </ligand>
</feature>
<reference evidence="4 5" key="1">
    <citation type="submission" date="2018-09" db="EMBL/GenBank/DDBJ databases">
        <authorList>
            <person name="Wang Z."/>
        </authorList>
    </citation>
    <scope>NUCLEOTIDE SEQUENCE [LARGE SCALE GENOMIC DNA]</scope>
    <source>
        <strain evidence="4 5">ALS 81</strain>
    </source>
</reference>
<dbReference type="GO" id="GO:0046872">
    <property type="term" value="F:metal ion binding"/>
    <property type="evidence" value="ECO:0007669"/>
    <property type="project" value="UniProtKB-KW"/>
</dbReference>
<keyword evidence="3" id="KW-0460">Magnesium</keyword>
<comment type="similarity">
    <text evidence="2">Belongs to the RraA family.</text>
</comment>
<comment type="function">
    <text evidence="2">Globally modulates RNA abundance by binding to RNase E (Rne) and regulating its endonucleolytic activity. Can modulate Rne action in a substrate-dependent manner by altering the composition of the degradosome. Modulates RNA-binding and helicase activities of the degradosome.</text>
</comment>
<comment type="subcellular location">
    <subcellularLocation>
        <location evidence="2">Cytoplasm</location>
    </subcellularLocation>
</comment>
<dbReference type="HAMAP" id="MF_00471">
    <property type="entry name" value="RraA"/>
    <property type="match status" value="1"/>
</dbReference>
<evidence type="ECO:0000256" key="2">
    <source>
        <dbReference type="HAMAP-Rule" id="MF_00471"/>
    </source>
</evidence>